<dbReference type="EMBL" id="DS113203">
    <property type="protein sequence ID" value="EAY19882.1"/>
    <property type="molecule type" value="Genomic_DNA"/>
</dbReference>
<dbReference type="InterPro" id="IPR036938">
    <property type="entry name" value="PAP2/HPO_sf"/>
</dbReference>
<keyword evidence="3 7" id="KW-0812">Transmembrane</keyword>
<feature type="domain" description="Phosphatidic acid phosphatase type 2/haloperoxidase" evidence="8">
    <location>
        <begin position="35"/>
        <end position="168"/>
    </location>
</feature>
<dbReference type="PANTHER" id="PTHR10165:SF35">
    <property type="entry name" value="RE23632P"/>
    <property type="match status" value="1"/>
</dbReference>
<dbReference type="VEuPathDB" id="TrichDB:TVAG_129900"/>
<dbReference type="KEGG" id="tva:5465412"/>
<organism evidence="9 10">
    <name type="scientific">Trichomonas vaginalis (strain ATCC PRA-98 / G3)</name>
    <dbReference type="NCBI Taxonomy" id="412133"/>
    <lineage>
        <taxon>Eukaryota</taxon>
        <taxon>Metamonada</taxon>
        <taxon>Parabasalia</taxon>
        <taxon>Trichomonadida</taxon>
        <taxon>Trichomonadidae</taxon>
        <taxon>Trichomonas</taxon>
    </lineage>
</organism>
<dbReference type="STRING" id="5722.A2DI86"/>
<feature type="transmembrane region" description="Helical" evidence="7">
    <location>
        <begin position="121"/>
        <end position="141"/>
    </location>
</feature>
<dbReference type="SMART" id="SM00014">
    <property type="entry name" value="acidPPc"/>
    <property type="match status" value="1"/>
</dbReference>
<feature type="transmembrane region" description="Helical" evidence="7">
    <location>
        <begin position="6"/>
        <end position="22"/>
    </location>
</feature>
<keyword evidence="10" id="KW-1185">Reference proteome</keyword>
<reference evidence="9" key="2">
    <citation type="journal article" date="2007" name="Science">
        <title>Draft genome sequence of the sexually transmitted pathogen Trichomonas vaginalis.</title>
        <authorList>
            <person name="Carlton J.M."/>
            <person name="Hirt R.P."/>
            <person name="Silva J.C."/>
            <person name="Delcher A.L."/>
            <person name="Schatz M."/>
            <person name="Zhao Q."/>
            <person name="Wortman J.R."/>
            <person name="Bidwell S.L."/>
            <person name="Alsmark U.C.M."/>
            <person name="Besteiro S."/>
            <person name="Sicheritz-Ponten T."/>
            <person name="Noel C.J."/>
            <person name="Dacks J.B."/>
            <person name="Foster P.G."/>
            <person name="Simillion C."/>
            <person name="Van de Peer Y."/>
            <person name="Miranda-Saavedra D."/>
            <person name="Barton G.J."/>
            <person name="Westrop G.D."/>
            <person name="Mueller S."/>
            <person name="Dessi D."/>
            <person name="Fiori P.L."/>
            <person name="Ren Q."/>
            <person name="Paulsen I."/>
            <person name="Zhang H."/>
            <person name="Bastida-Corcuera F.D."/>
            <person name="Simoes-Barbosa A."/>
            <person name="Brown M.T."/>
            <person name="Hayes R.D."/>
            <person name="Mukherjee M."/>
            <person name="Okumura C.Y."/>
            <person name="Schneider R."/>
            <person name="Smith A.J."/>
            <person name="Vanacova S."/>
            <person name="Villalvazo M."/>
            <person name="Haas B.J."/>
            <person name="Pertea M."/>
            <person name="Feldblyum T.V."/>
            <person name="Utterback T.R."/>
            <person name="Shu C.L."/>
            <person name="Osoegawa K."/>
            <person name="de Jong P.J."/>
            <person name="Hrdy I."/>
            <person name="Horvathova L."/>
            <person name="Zubacova Z."/>
            <person name="Dolezal P."/>
            <person name="Malik S.B."/>
            <person name="Logsdon J.M. Jr."/>
            <person name="Henze K."/>
            <person name="Gupta A."/>
            <person name="Wang C.C."/>
            <person name="Dunne R.L."/>
            <person name="Upcroft J.A."/>
            <person name="Upcroft P."/>
            <person name="White O."/>
            <person name="Salzberg S.L."/>
            <person name="Tang P."/>
            <person name="Chiu C.-H."/>
            <person name="Lee Y.-S."/>
            <person name="Embley T.M."/>
            <person name="Coombs G.H."/>
            <person name="Mottram J.C."/>
            <person name="Tachezy J."/>
            <person name="Fraser-Liggett C.M."/>
            <person name="Johnson P.J."/>
        </authorList>
    </citation>
    <scope>NUCLEOTIDE SEQUENCE [LARGE SCALE GENOMIC DNA]</scope>
    <source>
        <strain evidence="9">G3</strain>
    </source>
</reference>
<proteinExistence type="inferred from homology"/>
<keyword evidence="4 7" id="KW-1133">Transmembrane helix</keyword>
<protein>
    <submittedName>
        <fullName evidence="9">PAP2 superfamily protein</fullName>
    </submittedName>
</protein>
<dbReference type="InterPro" id="IPR000326">
    <property type="entry name" value="PAP2/HPO"/>
</dbReference>
<evidence type="ECO:0000256" key="2">
    <source>
        <dbReference type="ARBA" id="ARBA00008816"/>
    </source>
</evidence>
<dbReference type="InterPro" id="IPR043216">
    <property type="entry name" value="PAP-like"/>
</dbReference>
<dbReference type="GO" id="GO:0046839">
    <property type="term" value="P:phospholipid dephosphorylation"/>
    <property type="evidence" value="ECO:0000318"/>
    <property type="project" value="GO_Central"/>
</dbReference>
<comment type="similarity">
    <text evidence="2">Belongs to the PA-phosphatase related phosphoesterase family.</text>
</comment>
<dbReference type="InParanoid" id="A2DI86"/>
<dbReference type="RefSeq" id="XP_001580868.1">
    <property type="nucleotide sequence ID" value="XM_001580818.1"/>
</dbReference>
<dbReference type="GO" id="GO:0016020">
    <property type="term" value="C:membrane"/>
    <property type="evidence" value="ECO:0000318"/>
    <property type="project" value="GO_Central"/>
</dbReference>
<dbReference type="FunFam" id="1.20.144.10:FF:000032">
    <property type="entry name" value="PAP2 superfamily protein"/>
    <property type="match status" value="1"/>
</dbReference>
<keyword evidence="5 7" id="KW-0472">Membrane</keyword>
<feature type="transmembrane region" description="Helical" evidence="7">
    <location>
        <begin position="153"/>
        <end position="171"/>
    </location>
</feature>
<evidence type="ECO:0000256" key="3">
    <source>
        <dbReference type="ARBA" id="ARBA00022692"/>
    </source>
</evidence>
<feature type="transmembrane region" description="Helical" evidence="7">
    <location>
        <begin position="34"/>
        <end position="52"/>
    </location>
</feature>
<evidence type="ECO:0000313" key="9">
    <source>
        <dbReference type="EMBL" id="EAY19882.1"/>
    </source>
</evidence>
<evidence type="ECO:0000313" key="10">
    <source>
        <dbReference type="Proteomes" id="UP000001542"/>
    </source>
</evidence>
<comment type="subcellular location">
    <subcellularLocation>
        <location evidence="1">Membrane</location>
        <topology evidence="1">Multi-pass membrane protein</topology>
    </subcellularLocation>
</comment>
<dbReference type="FunCoup" id="A2DI86">
    <property type="interactions" value="69"/>
</dbReference>
<dbReference type="Gene3D" id="1.20.144.10">
    <property type="entry name" value="Phosphatidic acid phosphatase type 2/haloperoxidase"/>
    <property type="match status" value="1"/>
</dbReference>
<evidence type="ECO:0000256" key="1">
    <source>
        <dbReference type="ARBA" id="ARBA00004141"/>
    </source>
</evidence>
<dbReference type="eggNOG" id="KOG3030">
    <property type="taxonomic scope" value="Eukaryota"/>
</dbReference>
<dbReference type="GO" id="GO:0006644">
    <property type="term" value="P:phospholipid metabolic process"/>
    <property type="evidence" value="ECO:0000318"/>
    <property type="project" value="GO_Central"/>
</dbReference>
<evidence type="ECO:0000256" key="5">
    <source>
        <dbReference type="ARBA" id="ARBA00023136"/>
    </source>
</evidence>
<dbReference type="OrthoDB" id="8907274at2759"/>
<evidence type="ECO:0000259" key="8">
    <source>
        <dbReference type="SMART" id="SM00014"/>
    </source>
</evidence>
<evidence type="ECO:0000256" key="7">
    <source>
        <dbReference type="SAM" id="Phobius"/>
    </source>
</evidence>
<evidence type="ECO:0000256" key="4">
    <source>
        <dbReference type="ARBA" id="ARBA00022989"/>
    </source>
</evidence>
<accession>A2DI86</accession>
<sequence length="209" mass="24102">MLYQFLIYFFTIVVAYLLQRFFPKFFRKFRPFTLAWDIVIIEFWSAIIVSIFKNYTGRARPNVFAVCNSTNVNGRNNCSKVKSDSYYYDLFQSWPSGHAQMGVSGMTVLGLFIQRFIKTKIMFGILLGSAPILYGFYVGASRIRDFKHHPDDVLAGFVVGFIWALIGWDVMRGCIFEEETEPENAQENSQPENLYNEDKEEDSGPGINV</sequence>
<dbReference type="Pfam" id="PF01569">
    <property type="entry name" value="PAP2"/>
    <property type="match status" value="1"/>
</dbReference>
<feature type="region of interest" description="Disordered" evidence="6">
    <location>
        <begin position="179"/>
        <end position="209"/>
    </location>
</feature>
<dbReference type="GO" id="GO:0008195">
    <property type="term" value="F:phosphatidate phosphatase activity"/>
    <property type="evidence" value="ECO:0000318"/>
    <property type="project" value="GO_Central"/>
</dbReference>
<dbReference type="VEuPathDB" id="TrichDB:TVAGG3_0712250"/>
<dbReference type="Proteomes" id="UP000001542">
    <property type="component" value="Unassembled WGS sequence"/>
</dbReference>
<name>A2DI86_TRIV3</name>
<evidence type="ECO:0000256" key="6">
    <source>
        <dbReference type="SAM" id="MobiDB-lite"/>
    </source>
</evidence>
<dbReference type="PANTHER" id="PTHR10165">
    <property type="entry name" value="LIPID PHOSPHATE PHOSPHATASE"/>
    <property type="match status" value="1"/>
</dbReference>
<dbReference type="SUPFAM" id="SSF48317">
    <property type="entry name" value="Acid phosphatase/Vanadium-dependent haloperoxidase"/>
    <property type="match status" value="1"/>
</dbReference>
<dbReference type="AlphaFoldDB" id="A2DI86"/>
<reference evidence="9" key="1">
    <citation type="submission" date="2006-10" db="EMBL/GenBank/DDBJ databases">
        <authorList>
            <person name="Amadeo P."/>
            <person name="Zhao Q."/>
            <person name="Wortman J."/>
            <person name="Fraser-Liggett C."/>
            <person name="Carlton J."/>
        </authorList>
    </citation>
    <scope>NUCLEOTIDE SEQUENCE</scope>
    <source>
        <strain evidence="9">G3</strain>
    </source>
</reference>
<gene>
    <name evidence="9" type="ORF">TVAG_129900</name>
</gene>